<comment type="caution">
    <text evidence="11">The sequence shown here is derived from an EMBL/GenBank/DDBJ whole genome shotgun (WGS) entry which is preliminary data.</text>
</comment>
<evidence type="ECO:0000259" key="9">
    <source>
        <dbReference type="PROSITE" id="PS50109"/>
    </source>
</evidence>
<dbReference type="Gene3D" id="3.30.565.10">
    <property type="entry name" value="Histidine kinase-like ATPase, C-terminal domain"/>
    <property type="match status" value="1"/>
</dbReference>
<dbReference type="PROSITE" id="PS50885">
    <property type="entry name" value="HAMP"/>
    <property type="match status" value="1"/>
</dbReference>
<evidence type="ECO:0000256" key="3">
    <source>
        <dbReference type="ARBA" id="ARBA00012438"/>
    </source>
</evidence>
<dbReference type="Gene3D" id="6.10.340.10">
    <property type="match status" value="1"/>
</dbReference>
<dbReference type="EMBL" id="JAUQSX010000016">
    <property type="protein sequence ID" value="MDO7849334.1"/>
    <property type="molecule type" value="Genomic_DNA"/>
</dbReference>
<evidence type="ECO:0000256" key="2">
    <source>
        <dbReference type="ARBA" id="ARBA00004370"/>
    </source>
</evidence>
<evidence type="ECO:0000313" key="11">
    <source>
        <dbReference type="EMBL" id="MDO7849334.1"/>
    </source>
</evidence>
<keyword evidence="8" id="KW-0812">Transmembrane</keyword>
<evidence type="ECO:0000256" key="7">
    <source>
        <dbReference type="SAM" id="Coils"/>
    </source>
</evidence>
<keyword evidence="4" id="KW-0597">Phosphoprotein</keyword>
<dbReference type="PANTHER" id="PTHR43065:SF42">
    <property type="entry name" value="TWO-COMPONENT SENSOR PPRA"/>
    <property type="match status" value="1"/>
</dbReference>
<name>A0ABT9AJ18_9BACT</name>
<feature type="transmembrane region" description="Helical" evidence="8">
    <location>
        <begin position="25"/>
        <end position="44"/>
    </location>
</feature>
<dbReference type="SMART" id="SM00387">
    <property type="entry name" value="HATPase_c"/>
    <property type="match status" value="1"/>
</dbReference>
<accession>A0ABT9AJ18</accession>
<dbReference type="InterPro" id="IPR036890">
    <property type="entry name" value="HATPase_C_sf"/>
</dbReference>
<keyword evidence="5" id="KW-0808">Transferase</keyword>
<keyword evidence="8" id="KW-1133">Transmembrane helix</keyword>
<dbReference type="PRINTS" id="PR00344">
    <property type="entry name" value="BCTRLSENSOR"/>
</dbReference>
<evidence type="ECO:0000256" key="1">
    <source>
        <dbReference type="ARBA" id="ARBA00000085"/>
    </source>
</evidence>
<keyword evidence="12" id="KW-1185">Reference proteome</keyword>
<dbReference type="InterPro" id="IPR003594">
    <property type="entry name" value="HATPase_dom"/>
</dbReference>
<feature type="domain" description="Histidine kinase" evidence="9">
    <location>
        <begin position="301"/>
        <end position="545"/>
    </location>
</feature>
<dbReference type="GO" id="GO:0005524">
    <property type="term" value="F:ATP binding"/>
    <property type="evidence" value="ECO:0007669"/>
    <property type="project" value="UniProtKB-KW"/>
</dbReference>
<sequence>MVQSFRHPAIRRIGRHLRLTVKTKIWLAVTSIVLLFSFFVLLYLPVIQERSLLNNFNKDVQNHANTVALGVKIAMTEQNFQGVQTAMDFVKKDPLLQFVSLLQTDTVWNATHTRFRIKRAEFKTYPERKKIDVEAASNDSTVVKRTAFRTPMMSGEIMLAFSTREIVQSKRQIRITSLFFSLLVFSIGIGIGFVLARNISVPVLKLRDAATKVGRGDLTQRVASNSHDEIGELGVAFNKMVTDLETTRQQLEARTSELMVEKRKSDELLEGLQRTLADLRDTQEQLIRQEKLASIGQLTKGLVDRLLNPLSYVNNFSDVSTELLAECRELLAAAPYAADEHLQAELVPLLEMVESNIGKIKQHGSSLTRIVRSMDKLLQTKSTQFVDTDPNAFVEEQLAAYRQELDDAYRAIPLALVKGDNLETMTIRMVPTEMSAVLFSLLNNAMYAVHEKALRNPDFRAALTVVTVFQEAGVEIQVQDNGAGISAVEREQLFSPFFTTKPTSKGTGLGLFISQDIVKTHRGHITVESSPDVSTTFTINLPATTSVAVS</sequence>
<dbReference type="SMART" id="SM00304">
    <property type="entry name" value="HAMP"/>
    <property type="match status" value="1"/>
</dbReference>
<keyword evidence="11" id="KW-0547">Nucleotide-binding</keyword>
<dbReference type="SUPFAM" id="SSF55874">
    <property type="entry name" value="ATPase domain of HSP90 chaperone/DNA topoisomerase II/histidine kinase"/>
    <property type="match status" value="1"/>
</dbReference>
<dbReference type="Proteomes" id="UP001167796">
    <property type="component" value="Unassembled WGS sequence"/>
</dbReference>
<dbReference type="Gene3D" id="1.10.287.130">
    <property type="match status" value="1"/>
</dbReference>
<feature type="domain" description="HAMP" evidence="10">
    <location>
        <begin position="197"/>
        <end position="249"/>
    </location>
</feature>
<dbReference type="InterPro" id="IPR004358">
    <property type="entry name" value="Sig_transdc_His_kin-like_C"/>
</dbReference>
<comment type="subcellular location">
    <subcellularLocation>
        <location evidence="2">Membrane</location>
    </subcellularLocation>
</comment>
<dbReference type="Pfam" id="PF02518">
    <property type="entry name" value="HATPase_c"/>
    <property type="match status" value="1"/>
</dbReference>
<dbReference type="SUPFAM" id="SSF158472">
    <property type="entry name" value="HAMP domain-like"/>
    <property type="match status" value="1"/>
</dbReference>
<dbReference type="EC" id="2.7.13.3" evidence="3"/>
<feature type="transmembrane region" description="Helical" evidence="8">
    <location>
        <begin position="178"/>
        <end position="196"/>
    </location>
</feature>
<protein>
    <recommendedName>
        <fullName evidence="3">histidine kinase</fullName>
        <ecNumber evidence="3">2.7.13.3</ecNumber>
    </recommendedName>
</protein>
<evidence type="ECO:0000259" key="10">
    <source>
        <dbReference type="PROSITE" id="PS50885"/>
    </source>
</evidence>
<dbReference type="InterPro" id="IPR005467">
    <property type="entry name" value="His_kinase_dom"/>
</dbReference>
<keyword evidence="8" id="KW-0472">Membrane</keyword>
<evidence type="ECO:0000256" key="4">
    <source>
        <dbReference type="ARBA" id="ARBA00022553"/>
    </source>
</evidence>
<dbReference type="PROSITE" id="PS50109">
    <property type="entry name" value="HIS_KIN"/>
    <property type="match status" value="1"/>
</dbReference>
<evidence type="ECO:0000256" key="6">
    <source>
        <dbReference type="ARBA" id="ARBA00022777"/>
    </source>
</evidence>
<reference evidence="11" key="1">
    <citation type="submission" date="2023-07" db="EMBL/GenBank/DDBJ databases">
        <authorList>
            <person name="Kim M.K."/>
        </authorList>
    </citation>
    <scope>NUCLEOTIDE SEQUENCE</scope>
    <source>
        <strain evidence="11">M29</strain>
    </source>
</reference>
<gene>
    <name evidence="11" type="ORF">Q5H92_23425</name>
</gene>
<dbReference type="RefSeq" id="WP_305014002.1">
    <property type="nucleotide sequence ID" value="NZ_JAUQSX010000016.1"/>
</dbReference>
<evidence type="ECO:0000256" key="5">
    <source>
        <dbReference type="ARBA" id="ARBA00022679"/>
    </source>
</evidence>
<comment type="catalytic activity">
    <reaction evidence="1">
        <text>ATP + protein L-histidine = ADP + protein N-phospho-L-histidine.</text>
        <dbReference type="EC" id="2.7.13.3"/>
    </reaction>
</comment>
<proteinExistence type="predicted"/>
<keyword evidence="6" id="KW-0418">Kinase</keyword>
<evidence type="ECO:0000256" key="8">
    <source>
        <dbReference type="SAM" id="Phobius"/>
    </source>
</evidence>
<evidence type="ECO:0000313" key="12">
    <source>
        <dbReference type="Proteomes" id="UP001167796"/>
    </source>
</evidence>
<dbReference type="PANTHER" id="PTHR43065">
    <property type="entry name" value="SENSOR HISTIDINE KINASE"/>
    <property type="match status" value="1"/>
</dbReference>
<keyword evidence="11" id="KW-0067">ATP-binding</keyword>
<dbReference type="CDD" id="cd06225">
    <property type="entry name" value="HAMP"/>
    <property type="match status" value="1"/>
</dbReference>
<organism evidence="11 12">
    <name type="scientific">Hymenobacter mellowenesis</name>
    <dbReference type="NCBI Taxonomy" id="3063995"/>
    <lineage>
        <taxon>Bacteria</taxon>
        <taxon>Pseudomonadati</taxon>
        <taxon>Bacteroidota</taxon>
        <taxon>Cytophagia</taxon>
        <taxon>Cytophagales</taxon>
        <taxon>Hymenobacteraceae</taxon>
        <taxon>Hymenobacter</taxon>
    </lineage>
</organism>
<dbReference type="Pfam" id="PF00672">
    <property type="entry name" value="HAMP"/>
    <property type="match status" value="1"/>
</dbReference>
<keyword evidence="7" id="KW-0175">Coiled coil</keyword>
<feature type="coiled-coil region" evidence="7">
    <location>
        <begin position="241"/>
        <end position="292"/>
    </location>
</feature>
<dbReference type="InterPro" id="IPR003660">
    <property type="entry name" value="HAMP_dom"/>
</dbReference>